<evidence type="ECO:0000256" key="7">
    <source>
        <dbReference type="RuleBase" id="RU361210"/>
    </source>
</evidence>
<dbReference type="Proteomes" id="UP000186303">
    <property type="component" value="Chromosome 7"/>
</dbReference>
<dbReference type="GO" id="GO:0005737">
    <property type="term" value="C:cytoplasm"/>
    <property type="evidence" value="ECO:0007669"/>
    <property type="project" value="UniProtKB-SubCell"/>
</dbReference>
<comment type="catalytic activity">
    <reaction evidence="1 7">
        <text>[protein]-peptidylproline (omega=180) = [protein]-peptidylproline (omega=0)</text>
        <dbReference type="Rhea" id="RHEA:16237"/>
        <dbReference type="Rhea" id="RHEA-COMP:10747"/>
        <dbReference type="Rhea" id="RHEA-COMP:10748"/>
        <dbReference type="ChEBI" id="CHEBI:83833"/>
        <dbReference type="ChEBI" id="CHEBI:83834"/>
        <dbReference type="EC" id="5.2.1.8"/>
    </reaction>
</comment>
<accession>A0A1M8ABU5</accession>
<dbReference type="PANTHER" id="PTHR10012">
    <property type="entry name" value="SERINE/THREONINE-PROTEIN PHOSPHATASE 2A REGULATORY SUBUNIT B"/>
    <property type="match status" value="1"/>
</dbReference>
<evidence type="ECO:0000256" key="3">
    <source>
        <dbReference type="ARBA" id="ARBA00011019"/>
    </source>
</evidence>
<dbReference type="CDD" id="cd04087">
    <property type="entry name" value="PTPA"/>
    <property type="match status" value="1"/>
</dbReference>
<gene>
    <name evidence="9" type="ORF">MSYG_4184</name>
</gene>
<dbReference type="GO" id="GO:0005634">
    <property type="term" value="C:nucleus"/>
    <property type="evidence" value="ECO:0007669"/>
    <property type="project" value="TreeGrafter"/>
</dbReference>
<keyword evidence="6 7" id="KW-0413">Isomerase</keyword>
<dbReference type="VEuPathDB" id="FungiDB:MSYG_4184"/>
<dbReference type="OrthoDB" id="16120at2759"/>
<dbReference type="InterPro" id="IPR004327">
    <property type="entry name" value="Phstyr_phstse_ac"/>
</dbReference>
<dbReference type="Pfam" id="PF03095">
    <property type="entry name" value="PTPA"/>
    <property type="match status" value="1"/>
</dbReference>
<dbReference type="GO" id="GO:0000159">
    <property type="term" value="C:protein phosphatase type 2A complex"/>
    <property type="evidence" value="ECO:0007669"/>
    <property type="project" value="TreeGrafter"/>
</dbReference>
<dbReference type="EC" id="5.2.1.8" evidence="7"/>
<proteinExistence type="inferred from homology"/>
<dbReference type="PIRSF" id="PIRSF016325">
    <property type="entry name" value="Phstyr_phstse_ac"/>
    <property type="match status" value="1"/>
</dbReference>
<dbReference type="OMA" id="IHESQDV"/>
<comment type="function">
    <text evidence="7">PPIases accelerate the folding of proteins. It catalyzes the cis-trans isomerization of proline imidic peptide bonds in oligopeptides.</text>
</comment>
<dbReference type="AlphaFoldDB" id="A0A1M8ABU5"/>
<dbReference type="InterPro" id="IPR037218">
    <property type="entry name" value="PTPA_sf"/>
</dbReference>
<evidence type="ECO:0000256" key="8">
    <source>
        <dbReference type="SAM" id="MobiDB-lite"/>
    </source>
</evidence>
<dbReference type="SUPFAM" id="SSF140984">
    <property type="entry name" value="PTPA-like"/>
    <property type="match status" value="1"/>
</dbReference>
<dbReference type="GO" id="GO:0008160">
    <property type="term" value="F:protein tyrosine phosphatase activator activity"/>
    <property type="evidence" value="ECO:0007669"/>
    <property type="project" value="TreeGrafter"/>
</dbReference>
<name>A0A1M8ABU5_MALS4</name>
<dbReference type="PANTHER" id="PTHR10012:SF0">
    <property type="entry name" value="SERINE_THREONINE-PROTEIN PHOSPHATASE 2A ACTIVATOR"/>
    <property type="match status" value="1"/>
</dbReference>
<dbReference type="GO" id="GO:0003755">
    <property type="term" value="F:peptidyl-prolyl cis-trans isomerase activity"/>
    <property type="evidence" value="ECO:0007669"/>
    <property type="project" value="UniProtKB-KW"/>
</dbReference>
<feature type="region of interest" description="Disordered" evidence="8">
    <location>
        <begin position="364"/>
        <end position="388"/>
    </location>
</feature>
<dbReference type="InterPro" id="IPR043170">
    <property type="entry name" value="PTPA_C_lid"/>
</dbReference>
<keyword evidence="4 7" id="KW-0963">Cytoplasm</keyword>
<evidence type="ECO:0000256" key="4">
    <source>
        <dbReference type="ARBA" id="ARBA00022490"/>
    </source>
</evidence>
<evidence type="ECO:0000256" key="5">
    <source>
        <dbReference type="ARBA" id="ARBA00023110"/>
    </source>
</evidence>
<keyword evidence="5 7" id="KW-0697">Rotamase</keyword>
<comment type="subcellular location">
    <subcellularLocation>
        <location evidence="2 7">Cytoplasm</location>
    </subcellularLocation>
</comment>
<sequence>MLDTQTGELPPLPCLNADDPAIRSRATVPRKFILSDEDMGVWQTSDAHHTLLLFLMRLADACTGQPTRLVPWDRSAHNPSDGINRVLTLLIELDTWTDEIAPLAGPQRFGNLAFRTWGARLAERVEVLHEALLPSSYRDYIRELVPYLLDAFGSFVRIDYGTGHELHFVAWLGFLVRLGVLPATEETETRLALEVLPAYLRVTWHLQDRYALEPAGSHGVWGLDDFHFVPYILGAAQLRDSALSPAEISDAALYPFSKRREPRTGPKLSPSDTLAYQLPRTVSPQPNLYVSSLARIHSLKRGPFEEHSPILYDIARNVAAWPKVYKGMIKMYDAECLMKRPVVQHFVFGAVGYVWPEKAVPAPQPTAASPRTVLPAAMPMGRPDRSERARMGLPLRYPTYGS</sequence>
<evidence type="ECO:0000256" key="1">
    <source>
        <dbReference type="ARBA" id="ARBA00000971"/>
    </source>
</evidence>
<evidence type="ECO:0000313" key="9">
    <source>
        <dbReference type="EMBL" id="SHO79833.1"/>
    </source>
</evidence>
<evidence type="ECO:0000256" key="2">
    <source>
        <dbReference type="ARBA" id="ARBA00004496"/>
    </source>
</evidence>
<reference evidence="10" key="1">
    <citation type="journal article" date="2017" name="Nucleic Acids Res.">
        <title>Proteogenomics produces comprehensive and highly accurate protein-coding gene annotation in a complete genome assembly of Malassezia sympodialis.</title>
        <authorList>
            <person name="Zhu Y."/>
            <person name="Engstroem P.G."/>
            <person name="Tellgren-Roth C."/>
            <person name="Baudo C.D."/>
            <person name="Kennell J.C."/>
            <person name="Sun S."/>
            <person name="Billmyre R.B."/>
            <person name="Schroeder M.S."/>
            <person name="Andersson A."/>
            <person name="Holm T."/>
            <person name="Sigurgeirsson B."/>
            <person name="Wu G."/>
            <person name="Sankaranarayanan S.R."/>
            <person name="Siddharthan R."/>
            <person name="Sanyal K."/>
            <person name="Lundeberg J."/>
            <person name="Nystedt B."/>
            <person name="Boekhout T."/>
            <person name="Dawson T.L. Jr."/>
            <person name="Heitman J."/>
            <person name="Scheynius A."/>
            <person name="Lehtioe J."/>
        </authorList>
    </citation>
    <scope>NUCLEOTIDE SEQUENCE [LARGE SCALE GENOMIC DNA]</scope>
    <source>
        <strain evidence="10">ATCC 42132</strain>
    </source>
</reference>
<keyword evidence="10" id="KW-1185">Reference proteome</keyword>
<evidence type="ECO:0000313" key="10">
    <source>
        <dbReference type="Proteomes" id="UP000186303"/>
    </source>
</evidence>
<dbReference type="EMBL" id="LT671827">
    <property type="protein sequence ID" value="SHO79833.1"/>
    <property type="molecule type" value="Genomic_DNA"/>
</dbReference>
<comment type="similarity">
    <text evidence="3 7">Belongs to the PTPA-type PPIase family.</text>
</comment>
<dbReference type="Gene3D" id="1.20.120.1150">
    <property type="match status" value="1"/>
</dbReference>
<dbReference type="GO" id="GO:0007052">
    <property type="term" value="P:mitotic spindle organization"/>
    <property type="evidence" value="ECO:0007669"/>
    <property type="project" value="TreeGrafter"/>
</dbReference>
<evidence type="ECO:0000256" key="6">
    <source>
        <dbReference type="ARBA" id="ARBA00023235"/>
    </source>
</evidence>
<protein>
    <recommendedName>
        <fullName evidence="7">Serine/threonine-protein phosphatase 2A activator</fullName>
        <ecNumber evidence="7">5.2.1.8</ecNumber>
    </recommendedName>
    <alternativeName>
        <fullName evidence="7">Phosphotyrosyl phosphatase activator</fullName>
    </alternativeName>
</protein>
<organism evidence="9 10">
    <name type="scientific">Malassezia sympodialis (strain ATCC 42132)</name>
    <name type="common">Atopic eczema-associated yeast</name>
    <dbReference type="NCBI Taxonomy" id="1230383"/>
    <lineage>
        <taxon>Eukaryota</taxon>
        <taxon>Fungi</taxon>
        <taxon>Dikarya</taxon>
        <taxon>Basidiomycota</taxon>
        <taxon>Ustilaginomycotina</taxon>
        <taxon>Malasseziomycetes</taxon>
        <taxon>Malasseziales</taxon>
        <taxon>Malasseziaceae</taxon>
        <taxon>Malassezia</taxon>
    </lineage>
</organism>
<dbReference type="STRING" id="1230383.A0A1M8ABU5"/>